<accession>X1N8A1</accession>
<organism evidence="1">
    <name type="scientific">marine sediment metagenome</name>
    <dbReference type="NCBI Taxonomy" id="412755"/>
    <lineage>
        <taxon>unclassified sequences</taxon>
        <taxon>metagenomes</taxon>
        <taxon>ecological metagenomes</taxon>
    </lineage>
</organism>
<dbReference type="AlphaFoldDB" id="X1N8A1"/>
<evidence type="ECO:0000313" key="1">
    <source>
        <dbReference type="EMBL" id="GAI39833.1"/>
    </source>
</evidence>
<name>X1N8A1_9ZZZZ</name>
<protein>
    <recommendedName>
        <fullName evidence="2">Helicase ATP-binding domain-containing protein</fullName>
    </recommendedName>
</protein>
<gene>
    <name evidence="1" type="ORF">S06H3_44475</name>
</gene>
<feature type="non-terminal residue" evidence="1">
    <location>
        <position position="261"/>
    </location>
</feature>
<feature type="non-terminal residue" evidence="1">
    <location>
        <position position="1"/>
    </location>
</feature>
<reference evidence="1" key="1">
    <citation type="journal article" date="2014" name="Front. Microbiol.">
        <title>High frequency of phylogenetically diverse reductive dehalogenase-homologous genes in deep subseafloor sedimentary metagenomes.</title>
        <authorList>
            <person name="Kawai M."/>
            <person name="Futagami T."/>
            <person name="Toyoda A."/>
            <person name="Takaki Y."/>
            <person name="Nishi S."/>
            <person name="Hori S."/>
            <person name="Arai W."/>
            <person name="Tsubouchi T."/>
            <person name="Morono Y."/>
            <person name="Uchiyama I."/>
            <person name="Ito T."/>
            <person name="Fujiyama A."/>
            <person name="Inagaki F."/>
            <person name="Takami H."/>
        </authorList>
    </citation>
    <scope>NUCLEOTIDE SEQUENCE</scope>
    <source>
        <strain evidence="1">Expedition CK06-06</strain>
    </source>
</reference>
<sequence length="261" mass="30419">GKRVLSYRLLTEVFSNKKIVFFLQTHSSLQETLHYLTNEYGGVNGLGVIRSGLDKNYRKHLLENNRVILTLPIVFLNTIKAFPELAGMFEIAIINEVDEIIRRFSHRNVLCVPWNKLIPSLTNTMFIGMSGTLRDDHFILDESQLQLRKELSTISEFIPNSALITIEELIGTDLREYIKYSEVHILPVKDSRTAEIILKLTALIDETKEEIMHTVREFSPQDFQKLQQNFFQQLPFLSIETELVEKFNRLLLLRKYVYSMP</sequence>
<dbReference type="EMBL" id="BARV01027661">
    <property type="protein sequence ID" value="GAI39833.1"/>
    <property type="molecule type" value="Genomic_DNA"/>
</dbReference>
<evidence type="ECO:0008006" key="2">
    <source>
        <dbReference type="Google" id="ProtNLM"/>
    </source>
</evidence>
<proteinExistence type="predicted"/>
<comment type="caution">
    <text evidence="1">The sequence shown here is derived from an EMBL/GenBank/DDBJ whole genome shotgun (WGS) entry which is preliminary data.</text>
</comment>